<comment type="caution">
    <text evidence="2">The sequence shown here is derived from an EMBL/GenBank/DDBJ whole genome shotgun (WGS) entry which is preliminary data.</text>
</comment>
<accession>A0A9N9KGW0</accession>
<keyword evidence="1" id="KW-0175">Coiled coil</keyword>
<dbReference type="AlphaFoldDB" id="A0A9N9KGW0"/>
<name>A0A9N9KGW0_9GLOM</name>
<feature type="non-terminal residue" evidence="2">
    <location>
        <position position="1"/>
    </location>
</feature>
<evidence type="ECO:0000256" key="1">
    <source>
        <dbReference type="SAM" id="Coils"/>
    </source>
</evidence>
<proteinExistence type="predicted"/>
<feature type="coiled-coil region" evidence="1">
    <location>
        <begin position="67"/>
        <end position="124"/>
    </location>
</feature>
<evidence type="ECO:0000313" key="2">
    <source>
        <dbReference type="EMBL" id="CAG8824600.1"/>
    </source>
</evidence>
<gene>
    <name evidence="2" type="ORF">CPELLU_LOCUS20014</name>
</gene>
<dbReference type="EMBL" id="CAJVQA010054547">
    <property type="protein sequence ID" value="CAG8824600.1"/>
    <property type="molecule type" value="Genomic_DNA"/>
</dbReference>
<keyword evidence="3" id="KW-1185">Reference proteome</keyword>
<protein>
    <submittedName>
        <fullName evidence="2">19360_t:CDS:1</fullName>
    </submittedName>
</protein>
<evidence type="ECO:0000313" key="3">
    <source>
        <dbReference type="Proteomes" id="UP000789759"/>
    </source>
</evidence>
<reference evidence="2" key="1">
    <citation type="submission" date="2021-06" db="EMBL/GenBank/DDBJ databases">
        <authorList>
            <person name="Kallberg Y."/>
            <person name="Tangrot J."/>
            <person name="Rosling A."/>
        </authorList>
    </citation>
    <scope>NUCLEOTIDE SEQUENCE</scope>
    <source>
        <strain evidence="2">FL966</strain>
    </source>
</reference>
<dbReference type="Proteomes" id="UP000789759">
    <property type="component" value="Unassembled WGS sequence"/>
</dbReference>
<sequence>TNRLKKNAFLRLEDKDQEIFLNLSDLYNKHLINVYNENIPMEGSNEYNLKKDFYDSIKKKCCDRTDIRNFENAREEYKEKLKFVKIETENQEIKSENQQMKKENQEIKKENQEIKLLLERVMAQLPNGK</sequence>
<organism evidence="2 3">
    <name type="scientific">Cetraspora pellucida</name>
    <dbReference type="NCBI Taxonomy" id="1433469"/>
    <lineage>
        <taxon>Eukaryota</taxon>
        <taxon>Fungi</taxon>
        <taxon>Fungi incertae sedis</taxon>
        <taxon>Mucoromycota</taxon>
        <taxon>Glomeromycotina</taxon>
        <taxon>Glomeromycetes</taxon>
        <taxon>Diversisporales</taxon>
        <taxon>Gigasporaceae</taxon>
        <taxon>Cetraspora</taxon>
    </lineage>
</organism>